<evidence type="ECO:0000313" key="4">
    <source>
        <dbReference type="Proteomes" id="UP001054252"/>
    </source>
</evidence>
<dbReference type="PANTHER" id="PTHR12832:SF11">
    <property type="entry name" value="LD23868P"/>
    <property type="match status" value="1"/>
</dbReference>
<accession>A0AAV5J9L8</accession>
<dbReference type="EMBL" id="BPVZ01000030">
    <property type="protein sequence ID" value="GKV09151.1"/>
    <property type="molecule type" value="Genomic_DNA"/>
</dbReference>
<name>A0AAV5J9L8_9ROSI</name>
<sequence>MAIGMELKEEERTGGGVALNFPVDDEETPSSSVQKVPPRRLRRRLLELKTPTSAEEIEAKLREADLRRQQFYELLSSRARKMQNPKAPCQEGEQLSRMLARCWRRFVRLKKTTFALAKAYEALGISEKDVKLMPFEQLVLKLESASTIQTVKALVDRLEIRIRLSQTVAGGLSSLENIDHLLKQLATQNRRGNTSNTKKRKGSKTEASSKKAVPSTIRPPRYPVRVLLCAYMIVGHPDAVLSSKGESETALVEVAANFVQEFELIIKMIIDGPKQISEKKTVSATPTQKTFRSQLEAFDKAWCTYLHHFVMWKVKDAKLLEEDLVRAARDLELSMMHKLSPGKDDGVLMHDREAIQKQVIENEKILREKLQHLSGNPELQHMEFALSDIRSKSVEECESSIASPISPISFLHPPSSSEDASVSLSNGIIFQDEDCESSSYDSSLDKKASHMHSRSSADCLFSDAMFVSENEILVNEILHTRHSGFANSFNPSNDDENSFKGKVRETMEKAFWDAVMDSMKQDKPDFSWIIKLIKEVRDKLCEMSPQSWRQEIVDTIDIEILTQVLRSGALNVDYLGKVLDFALVTLRKLSSPAKDIEIQITHQNLLKELQEISQSGDKLDSTSALLMVKGLRFVLEQIQTLKKEVSLARIKMTEPLLKGPAGVDYLKKAFAKRYGPPGDAPTCLPLTRQWLSTVRVNAEQEWEEHINFLSAMENSNRRFSRGLTPATLRSGGNMPMTSKINVPAYTAAGNAQPECRREKIDLCIRLGLLKLVSEIRGLTLETLPETLKLNLSRLRTVQSQLQKIVVISTSVLVFQQTLLGDDLVNSSSDMEDIISKRVKRLVHLLDSVEDAGVSEIIDTITDFSEDGDCVLALDKVRARKQVMENMLRKSLQAGDAVYNLISRAVYLAARGAVLGGSGDKGRQLVETALKRVGAALLSDKVLEAAEILIVVAMVSCRVHGAWYEEVLKSQ</sequence>
<reference evidence="3 4" key="1">
    <citation type="journal article" date="2021" name="Commun. Biol.">
        <title>The genome of Shorea leprosula (Dipterocarpaceae) highlights the ecological relevance of drought in aseasonal tropical rainforests.</title>
        <authorList>
            <person name="Ng K.K.S."/>
            <person name="Kobayashi M.J."/>
            <person name="Fawcett J.A."/>
            <person name="Hatakeyama M."/>
            <person name="Paape T."/>
            <person name="Ng C.H."/>
            <person name="Ang C.C."/>
            <person name="Tnah L.H."/>
            <person name="Lee C.T."/>
            <person name="Nishiyama T."/>
            <person name="Sese J."/>
            <person name="O'Brien M.J."/>
            <person name="Copetti D."/>
            <person name="Mohd Noor M.I."/>
            <person name="Ong R.C."/>
            <person name="Putra M."/>
            <person name="Sireger I.Z."/>
            <person name="Indrioko S."/>
            <person name="Kosugi Y."/>
            <person name="Izuno A."/>
            <person name="Isagi Y."/>
            <person name="Lee S.L."/>
            <person name="Shimizu K.K."/>
        </authorList>
    </citation>
    <scope>NUCLEOTIDE SEQUENCE [LARGE SCALE GENOMIC DNA]</scope>
    <source>
        <strain evidence="3">214</strain>
    </source>
</reference>
<evidence type="ECO:0008006" key="5">
    <source>
        <dbReference type="Google" id="ProtNLM"/>
    </source>
</evidence>
<feature type="region of interest" description="Disordered" evidence="2">
    <location>
        <begin position="186"/>
        <end position="215"/>
    </location>
</feature>
<feature type="compositionally biased region" description="Basic and acidic residues" evidence="2">
    <location>
        <begin position="1"/>
        <end position="13"/>
    </location>
</feature>
<protein>
    <recommendedName>
        <fullName evidence="5">T-complex protein 11</fullName>
    </recommendedName>
</protein>
<gene>
    <name evidence="3" type="ORF">SLEP1_g20695</name>
</gene>
<dbReference type="PANTHER" id="PTHR12832">
    <property type="entry name" value="TESTIS-SPECIFIC PROTEIN PBS13 T-COMPLEX 11"/>
    <property type="match status" value="1"/>
</dbReference>
<proteinExistence type="inferred from homology"/>
<comment type="similarity">
    <text evidence="1">Belongs to the TCP11 family.</text>
</comment>
<dbReference type="AlphaFoldDB" id="A0AAV5J9L8"/>
<evidence type="ECO:0000256" key="2">
    <source>
        <dbReference type="SAM" id="MobiDB-lite"/>
    </source>
</evidence>
<feature type="compositionally biased region" description="Polar residues" evidence="2">
    <location>
        <begin position="186"/>
        <end position="196"/>
    </location>
</feature>
<evidence type="ECO:0000256" key="1">
    <source>
        <dbReference type="ARBA" id="ARBA00010954"/>
    </source>
</evidence>
<comment type="caution">
    <text evidence="3">The sequence shown here is derived from an EMBL/GenBank/DDBJ whole genome shotgun (WGS) entry which is preliminary data.</text>
</comment>
<dbReference type="Pfam" id="PF05794">
    <property type="entry name" value="Tcp11"/>
    <property type="match status" value="1"/>
</dbReference>
<feature type="region of interest" description="Disordered" evidence="2">
    <location>
        <begin position="1"/>
        <end position="37"/>
    </location>
</feature>
<organism evidence="3 4">
    <name type="scientific">Rubroshorea leprosula</name>
    <dbReference type="NCBI Taxonomy" id="152421"/>
    <lineage>
        <taxon>Eukaryota</taxon>
        <taxon>Viridiplantae</taxon>
        <taxon>Streptophyta</taxon>
        <taxon>Embryophyta</taxon>
        <taxon>Tracheophyta</taxon>
        <taxon>Spermatophyta</taxon>
        <taxon>Magnoliopsida</taxon>
        <taxon>eudicotyledons</taxon>
        <taxon>Gunneridae</taxon>
        <taxon>Pentapetalae</taxon>
        <taxon>rosids</taxon>
        <taxon>malvids</taxon>
        <taxon>Malvales</taxon>
        <taxon>Dipterocarpaceae</taxon>
        <taxon>Rubroshorea</taxon>
    </lineage>
</organism>
<keyword evidence="4" id="KW-1185">Reference proteome</keyword>
<evidence type="ECO:0000313" key="3">
    <source>
        <dbReference type="EMBL" id="GKV09151.1"/>
    </source>
</evidence>
<dbReference type="InterPro" id="IPR008862">
    <property type="entry name" value="Tcp11"/>
</dbReference>
<dbReference type="Proteomes" id="UP001054252">
    <property type="component" value="Unassembled WGS sequence"/>
</dbReference>
<dbReference type="GO" id="GO:0007165">
    <property type="term" value="P:signal transduction"/>
    <property type="evidence" value="ECO:0007669"/>
    <property type="project" value="TreeGrafter"/>
</dbReference>